<name>A0AAU9KE62_9CILI</name>
<keyword evidence="2" id="KW-1185">Reference proteome</keyword>
<protein>
    <submittedName>
        <fullName evidence="1">Uncharacterized protein</fullName>
    </submittedName>
</protein>
<dbReference type="Proteomes" id="UP001162131">
    <property type="component" value="Unassembled WGS sequence"/>
</dbReference>
<proteinExistence type="predicted"/>
<evidence type="ECO:0000313" key="1">
    <source>
        <dbReference type="EMBL" id="CAG9332230.1"/>
    </source>
</evidence>
<sequence length="90" mass="10548">MGCIESYKEREEFDMPNEFLKKTVSMLSIFSSEDQFKDIDLDYPEEFCIPSKDAKENQYLDCESVLITASSFHRNENELAFLISLPHLQK</sequence>
<comment type="caution">
    <text evidence="1">The sequence shown here is derived from an EMBL/GenBank/DDBJ whole genome shotgun (WGS) entry which is preliminary data.</text>
</comment>
<organism evidence="1 2">
    <name type="scientific">Blepharisma stoltei</name>
    <dbReference type="NCBI Taxonomy" id="1481888"/>
    <lineage>
        <taxon>Eukaryota</taxon>
        <taxon>Sar</taxon>
        <taxon>Alveolata</taxon>
        <taxon>Ciliophora</taxon>
        <taxon>Postciliodesmatophora</taxon>
        <taxon>Heterotrichea</taxon>
        <taxon>Heterotrichida</taxon>
        <taxon>Blepharismidae</taxon>
        <taxon>Blepharisma</taxon>
    </lineage>
</organism>
<evidence type="ECO:0000313" key="2">
    <source>
        <dbReference type="Proteomes" id="UP001162131"/>
    </source>
</evidence>
<accession>A0AAU9KE62</accession>
<dbReference type="AlphaFoldDB" id="A0AAU9KE62"/>
<reference evidence="1" key="1">
    <citation type="submission" date="2021-09" db="EMBL/GenBank/DDBJ databases">
        <authorList>
            <consortium name="AG Swart"/>
            <person name="Singh M."/>
            <person name="Singh A."/>
            <person name="Seah K."/>
            <person name="Emmerich C."/>
        </authorList>
    </citation>
    <scope>NUCLEOTIDE SEQUENCE</scope>
    <source>
        <strain evidence="1">ATCC30299</strain>
    </source>
</reference>
<gene>
    <name evidence="1" type="ORF">BSTOLATCC_MIC55682</name>
</gene>
<dbReference type="EMBL" id="CAJZBQ010000054">
    <property type="protein sequence ID" value="CAG9332230.1"/>
    <property type="molecule type" value="Genomic_DNA"/>
</dbReference>